<protein>
    <submittedName>
        <fullName evidence="2">Dihydrofolate reductase</fullName>
    </submittedName>
</protein>
<reference evidence="2 3" key="1">
    <citation type="submission" date="2020-10" db="EMBL/GenBank/DDBJ databases">
        <title>Sequencing the genomes of 1000 actinobacteria strains.</title>
        <authorList>
            <person name="Klenk H.-P."/>
        </authorList>
    </citation>
    <scope>NUCLEOTIDE SEQUENCE [LARGE SCALE GENOMIC DNA]</scope>
    <source>
        <strain evidence="2 3">DSM 46744</strain>
    </source>
</reference>
<dbReference type="PANTHER" id="PTHR38011">
    <property type="entry name" value="DIHYDROFOLATE REDUCTASE FAMILY PROTEIN (AFU_ORTHOLOGUE AFUA_8G06820)"/>
    <property type="match status" value="1"/>
</dbReference>
<sequence length="188" mass="20810">MRKIINSTYVTLDGVIDDPQIWTTPYFGEEAALYNRDLLFGSDALLSGRATYDAFAETWPAMEEQTGDFGVRMNTLPHYVVSDSLEKAEWGDSTIIKRADAAAKLAELKDRDGQNILQYGFGPVSQTLIEHGLLDELHLWIHPVLVGPRNTSALLNRDGFGASFDLAGTRTFESGVIIAVYRPAERTA</sequence>
<gene>
    <name evidence="2" type="ORF">H4W34_003713</name>
</gene>
<evidence type="ECO:0000313" key="3">
    <source>
        <dbReference type="Proteomes" id="UP000627838"/>
    </source>
</evidence>
<dbReference type="RefSeq" id="WP_192760347.1">
    <property type="nucleotide sequence ID" value="NZ_JADBDZ010000001.1"/>
</dbReference>
<dbReference type="SUPFAM" id="SSF53597">
    <property type="entry name" value="Dihydrofolate reductase-like"/>
    <property type="match status" value="1"/>
</dbReference>
<evidence type="ECO:0000313" key="2">
    <source>
        <dbReference type="EMBL" id="MBE1533880.1"/>
    </source>
</evidence>
<dbReference type="InterPro" id="IPR024072">
    <property type="entry name" value="DHFR-like_dom_sf"/>
</dbReference>
<dbReference type="Gene3D" id="3.40.430.10">
    <property type="entry name" value="Dihydrofolate Reductase, subunit A"/>
    <property type="match status" value="1"/>
</dbReference>
<dbReference type="Proteomes" id="UP000627838">
    <property type="component" value="Unassembled WGS sequence"/>
</dbReference>
<dbReference type="EMBL" id="JADBDZ010000001">
    <property type="protein sequence ID" value="MBE1533880.1"/>
    <property type="molecule type" value="Genomic_DNA"/>
</dbReference>
<proteinExistence type="predicted"/>
<accession>A0ABR9JUU8</accession>
<evidence type="ECO:0000259" key="1">
    <source>
        <dbReference type="Pfam" id="PF01872"/>
    </source>
</evidence>
<dbReference type="InterPro" id="IPR002734">
    <property type="entry name" value="RibDG_C"/>
</dbReference>
<dbReference type="InterPro" id="IPR050765">
    <property type="entry name" value="Riboflavin_Biosynth_HTPR"/>
</dbReference>
<keyword evidence="3" id="KW-1185">Reference proteome</keyword>
<name>A0ABR9JUU8_9ACTN</name>
<comment type="caution">
    <text evidence="2">The sequence shown here is derived from an EMBL/GenBank/DDBJ whole genome shotgun (WGS) entry which is preliminary data.</text>
</comment>
<feature type="domain" description="Bacterial bifunctional deaminase-reductase C-terminal" evidence="1">
    <location>
        <begin position="2"/>
        <end position="177"/>
    </location>
</feature>
<organism evidence="2 3">
    <name type="scientific">Actinomadura algeriensis</name>
    <dbReference type="NCBI Taxonomy" id="1679523"/>
    <lineage>
        <taxon>Bacteria</taxon>
        <taxon>Bacillati</taxon>
        <taxon>Actinomycetota</taxon>
        <taxon>Actinomycetes</taxon>
        <taxon>Streptosporangiales</taxon>
        <taxon>Thermomonosporaceae</taxon>
        <taxon>Actinomadura</taxon>
    </lineage>
</organism>
<dbReference type="Pfam" id="PF01872">
    <property type="entry name" value="RibD_C"/>
    <property type="match status" value="1"/>
</dbReference>
<dbReference type="PANTHER" id="PTHR38011:SF11">
    <property type="entry name" value="2,5-DIAMINO-6-RIBOSYLAMINO-4(3H)-PYRIMIDINONE 5'-PHOSPHATE REDUCTASE"/>
    <property type="match status" value="1"/>
</dbReference>